<dbReference type="SUPFAM" id="SSF54843">
    <property type="entry name" value="Ribosomal protein L22"/>
    <property type="match status" value="1"/>
</dbReference>
<proteinExistence type="inferred from homology"/>
<evidence type="ECO:0000256" key="3">
    <source>
        <dbReference type="ARBA" id="ARBA00022884"/>
    </source>
</evidence>
<dbReference type="NCBIfam" id="TIGR01044">
    <property type="entry name" value="rplV_bact"/>
    <property type="match status" value="1"/>
</dbReference>
<keyword evidence="3 7" id="KW-0694">RNA-binding</keyword>
<dbReference type="InterPro" id="IPR005727">
    <property type="entry name" value="Ribosomal_uL22_bac/chlpt-type"/>
</dbReference>
<evidence type="ECO:0000313" key="13">
    <source>
        <dbReference type="Proteomes" id="UP000178985"/>
    </source>
</evidence>
<evidence type="ECO:0000256" key="1">
    <source>
        <dbReference type="ARBA" id="ARBA00009451"/>
    </source>
</evidence>
<dbReference type="EMBL" id="MFTO01000005">
    <property type="protein sequence ID" value="OGI64221.1"/>
    <property type="molecule type" value="Genomic_DNA"/>
</dbReference>
<dbReference type="Pfam" id="PF00237">
    <property type="entry name" value="Ribosomal_L22"/>
    <property type="match status" value="1"/>
</dbReference>
<evidence type="ECO:0000256" key="4">
    <source>
        <dbReference type="ARBA" id="ARBA00022980"/>
    </source>
</evidence>
<evidence type="ECO:0000256" key="2">
    <source>
        <dbReference type="ARBA" id="ARBA00022730"/>
    </source>
</evidence>
<dbReference type="GO" id="GO:0019843">
    <property type="term" value="F:rRNA binding"/>
    <property type="evidence" value="ECO:0007669"/>
    <property type="project" value="UniProtKB-UniRule"/>
</dbReference>
<dbReference type="AlphaFoldDB" id="A0A1F6V384"/>
<dbReference type="Proteomes" id="UP000178985">
    <property type="component" value="Unassembled WGS sequence"/>
</dbReference>
<dbReference type="HAMAP" id="MF_01331_B">
    <property type="entry name" value="Ribosomal_uL22_B"/>
    <property type="match status" value="1"/>
</dbReference>
<comment type="subunit">
    <text evidence="7 9">Part of the 50S ribosomal subunit.</text>
</comment>
<evidence type="ECO:0000256" key="9">
    <source>
        <dbReference type="RuleBase" id="RU004006"/>
    </source>
</evidence>
<dbReference type="GO" id="GO:0003735">
    <property type="term" value="F:structural constituent of ribosome"/>
    <property type="evidence" value="ECO:0007669"/>
    <property type="project" value="InterPro"/>
</dbReference>
<feature type="region of interest" description="Disordered" evidence="11">
    <location>
        <begin position="88"/>
        <end position="129"/>
    </location>
</feature>
<evidence type="ECO:0000256" key="5">
    <source>
        <dbReference type="ARBA" id="ARBA00023274"/>
    </source>
</evidence>
<sequence length="129" mass="14288">MKAFLKNYRQSPRKVRLVAGLVRGKNIEEALVSLDMLAKRASTPIKKLLLSAVANAKQIGAEANSLFIKELRVDKGIVMKRMMPAAMGSGHRINKRTSHVTLVLEEKEGKKEKNPRPKSGSRPKSVGEK</sequence>
<keyword evidence="4 7" id="KW-0689">Ribosomal protein</keyword>
<protein>
    <recommendedName>
        <fullName evidence="6 7">Large ribosomal subunit protein uL22</fullName>
    </recommendedName>
</protein>
<evidence type="ECO:0000313" key="12">
    <source>
        <dbReference type="EMBL" id="OGI64221.1"/>
    </source>
</evidence>
<comment type="function">
    <text evidence="7 10">This protein binds specifically to 23S rRNA; its binding is stimulated by other ribosomal proteins, e.g., L4, L17, and L20. It is important during the early stages of 50S assembly. It makes multiple contacts with different domains of the 23S rRNA in the assembled 50S subunit and ribosome.</text>
</comment>
<dbReference type="Gene3D" id="3.90.470.10">
    <property type="entry name" value="Ribosomal protein L22/L17"/>
    <property type="match status" value="1"/>
</dbReference>
<organism evidence="12 13">
    <name type="scientific">Candidatus Nomurabacteria bacterium RIFCSPHIGHO2_01_FULL_40_20</name>
    <dbReference type="NCBI Taxonomy" id="1801738"/>
    <lineage>
        <taxon>Bacteria</taxon>
        <taxon>Candidatus Nomuraibacteriota</taxon>
    </lineage>
</organism>
<dbReference type="PANTHER" id="PTHR13501">
    <property type="entry name" value="CHLOROPLAST 50S RIBOSOMAL PROTEIN L22-RELATED"/>
    <property type="match status" value="1"/>
</dbReference>
<dbReference type="InterPro" id="IPR001063">
    <property type="entry name" value="Ribosomal_uL22"/>
</dbReference>
<gene>
    <name evidence="7" type="primary">rplV</name>
    <name evidence="12" type="ORF">A2733_03135</name>
</gene>
<dbReference type="InterPro" id="IPR036394">
    <property type="entry name" value="Ribosomal_uL22_sf"/>
</dbReference>
<name>A0A1F6V384_9BACT</name>
<comment type="caution">
    <text evidence="12">The sequence shown here is derived from an EMBL/GenBank/DDBJ whole genome shotgun (WGS) entry which is preliminary data.</text>
</comment>
<dbReference type="GO" id="GO:0022625">
    <property type="term" value="C:cytosolic large ribosomal subunit"/>
    <property type="evidence" value="ECO:0007669"/>
    <property type="project" value="TreeGrafter"/>
</dbReference>
<evidence type="ECO:0000256" key="11">
    <source>
        <dbReference type="SAM" id="MobiDB-lite"/>
    </source>
</evidence>
<dbReference type="CDD" id="cd00336">
    <property type="entry name" value="Ribosomal_L22"/>
    <property type="match status" value="1"/>
</dbReference>
<evidence type="ECO:0000256" key="8">
    <source>
        <dbReference type="RuleBase" id="RU004005"/>
    </source>
</evidence>
<accession>A0A1F6V384</accession>
<keyword evidence="5 7" id="KW-0687">Ribonucleoprotein</keyword>
<dbReference type="InterPro" id="IPR047867">
    <property type="entry name" value="Ribosomal_uL22_bac/org-type"/>
</dbReference>
<keyword evidence="2 7" id="KW-0699">rRNA-binding</keyword>
<comment type="similarity">
    <text evidence="1 7 8">Belongs to the universal ribosomal protein uL22 family.</text>
</comment>
<reference evidence="12 13" key="1">
    <citation type="journal article" date="2016" name="Nat. Commun.">
        <title>Thousands of microbial genomes shed light on interconnected biogeochemical processes in an aquifer system.</title>
        <authorList>
            <person name="Anantharaman K."/>
            <person name="Brown C.T."/>
            <person name="Hug L.A."/>
            <person name="Sharon I."/>
            <person name="Castelle C.J."/>
            <person name="Probst A.J."/>
            <person name="Thomas B.C."/>
            <person name="Singh A."/>
            <person name="Wilkins M.J."/>
            <person name="Karaoz U."/>
            <person name="Brodie E.L."/>
            <person name="Williams K.H."/>
            <person name="Hubbard S.S."/>
            <person name="Banfield J.F."/>
        </authorList>
    </citation>
    <scope>NUCLEOTIDE SEQUENCE [LARGE SCALE GENOMIC DNA]</scope>
</reference>
<evidence type="ECO:0000256" key="10">
    <source>
        <dbReference type="RuleBase" id="RU004008"/>
    </source>
</evidence>
<evidence type="ECO:0000256" key="7">
    <source>
        <dbReference type="HAMAP-Rule" id="MF_01331"/>
    </source>
</evidence>
<comment type="function">
    <text evidence="7">The globular domain of the protein is located near the polypeptide exit tunnel on the outside of the subunit, while an extended beta-hairpin is found that lines the wall of the exit tunnel in the center of the 70S ribosome.</text>
</comment>
<dbReference type="GO" id="GO:0006412">
    <property type="term" value="P:translation"/>
    <property type="evidence" value="ECO:0007669"/>
    <property type="project" value="UniProtKB-UniRule"/>
</dbReference>
<feature type="compositionally biased region" description="Basic and acidic residues" evidence="11">
    <location>
        <begin position="104"/>
        <end position="115"/>
    </location>
</feature>
<dbReference type="PANTHER" id="PTHR13501:SF8">
    <property type="entry name" value="LARGE RIBOSOMAL SUBUNIT PROTEIN UL22M"/>
    <property type="match status" value="1"/>
</dbReference>
<evidence type="ECO:0000256" key="6">
    <source>
        <dbReference type="ARBA" id="ARBA00035207"/>
    </source>
</evidence>